<feature type="domain" description="Peptidase C1A papain C-terminal" evidence="5">
    <location>
        <begin position="4"/>
        <end position="206"/>
    </location>
</feature>
<sequence>MAICVSTAICAAVSAQYSIRTGESHIFSRESIASGVFRERAFKALMVRDEAERYDELLNMGKMKPDCDISIEDGLRYVTRFGIPFEERWPLGTNRPEGDLQAYKVADYSQIGAKDRVTIKHMLRHFPLICDMIVGPAFDNYSTGIYKKELTRRGKIRHAMVLVGWGVTEDGQTEYWILMNSWGDNWGQQGFAYVDINSLSSVFYPIIIPPELAR</sequence>
<dbReference type="Pfam" id="PF00112">
    <property type="entry name" value="Peptidase_C1"/>
    <property type="match status" value="1"/>
</dbReference>
<organism evidence="6 7">
    <name type="scientific">Malus baccata</name>
    <name type="common">Siberian crab apple</name>
    <name type="synonym">Pyrus baccata</name>
    <dbReference type="NCBI Taxonomy" id="106549"/>
    <lineage>
        <taxon>Eukaryota</taxon>
        <taxon>Viridiplantae</taxon>
        <taxon>Streptophyta</taxon>
        <taxon>Embryophyta</taxon>
        <taxon>Tracheophyta</taxon>
        <taxon>Spermatophyta</taxon>
        <taxon>Magnoliopsida</taxon>
        <taxon>eudicotyledons</taxon>
        <taxon>Gunneridae</taxon>
        <taxon>Pentapetalae</taxon>
        <taxon>rosids</taxon>
        <taxon>fabids</taxon>
        <taxon>Rosales</taxon>
        <taxon>Rosaceae</taxon>
        <taxon>Amygdaloideae</taxon>
        <taxon>Maleae</taxon>
        <taxon>Malus</taxon>
    </lineage>
</organism>
<dbReference type="AlphaFoldDB" id="A0A540LTW8"/>
<dbReference type="InterPro" id="IPR025660">
    <property type="entry name" value="Pept_his_AS"/>
</dbReference>
<dbReference type="SMART" id="SM00645">
    <property type="entry name" value="Pept_C1"/>
    <property type="match status" value="1"/>
</dbReference>
<keyword evidence="4" id="KW-0788">Thiol protease</keyword>
<dbReference type="InterPro" id="IPR013128">
    <property type="entry name" value="Peptidase_C1A"/>
</dbReference>
<keyword evidence="2" id="KW-0645">Protease</keyword>
<dbReference type="Proteomes" id="UP000315295">
    <property type="component" value="Unassembled WGS sequence"/>
</dbReference>
<evidence type="ECO:0000313" key="6">
    <source>
        <dbReference type="EMBL" id="TQD89848.1"/>
    </source>
</evidence>
<evidence type="ECO:0000313" key="7">
    <source>
        <dbReference type="Proteomes" id="UP000315295"/>
    </source>
</evidence>
<evidence type="ECO:0000256" key="2">
    <source>
        <dbReference type="ARBA" id="ARBA00022670"/>
    </source>
</evidence>
<comment type="caution">
    <text evidence="6">The sequence shown here is derived from an EMBL/GenBank/DDBJ whole genome shotgun (WGS) entry which is preliminary data.</text>
</comment>
<protein>
    <recommendedName>
        <fullName evidence="5">Peptidase C1A papain C-terminal domain-containing protein</fullName>
    </recommendedName>
</protein>
<evidence type="ECO:0000256" key="4">
    <source>
        <dbReference type="ARBA" id="ARBA00022807"/>
    </source>
</evidence>
<proteinExistence type="inferred from homology"/>
<reference evidence="6 7" key="1">
    <citation type="journal article" date="2019" name="G3 (Bethesda)">
        <title>Sequencing of a Wild Apple (Malus baccata) Genome Unravels the Differences Between Cultivated and Wild Apple Species Regarding Disease Resistance and Cold Tolerance.</title>
        <authorList>
            <person name="Chen X."/>
        </authorList>
    </citation>
    <scope>NUCLEOTIDE SEQUENCE [LARGE SCALE GENOMIC DNA]</scope>
    <source>
        <strain evidence="7">cv. Shandingzi</strain>
        <tissue evidence="6">Leaves</tissue>
    </source>
</reference>
<dbReference type="EMBL" id="VIEB01000468">
    <property type="protein sequence ID" value="TQD89848.1"/>
    <property type="molecule type" value="Genomic_DNA"/>
</dbReference>
<dbReference type="SUPFAM" id="SSF54001">
    <property type="entry name" value="Cysteine proteinases"/>
    <property type="match status" value="1"/>
</dbReference>
<gene>
    <name evidence="6" type="ORF">C1H46_024614</name>
</gene>
<keyword evidence="7" id="KW-1185">Reference proteome</keyword>
<name>A0A540LTW8_MALBA</name>
<comment type="similarity">
    <text evidence="1">Belongs to the peptidase C1 family.</text>
</comment>
<evidence type="ECO:0000256" key="3">
    <source>
        <dbReference type="ARBA" id="ARBA00022801"/>
    </source>
</evidence>
<dbReference type="GO" id="GO:0008234">
    <property type="term" value="F:cysteine-type peptidase activity"/>
    <property type="evidence" value="ECO:0007669"/>
    <property type="project" value="UniProtKB-KW"/>
</dbReference>
<dbReference type="InterPro" id="IPR000668">
    <property type="entry name" value="Peptidase_C1A_C"/>
</dbReference>
<keyword evidence="3" id="KW-0378">Hydrolase</keyword>
<accession>A0A540LTW8</accession>
<dbReference type="PANTHER" id="PTHR12411">
    <property type="entry name" value="CYSTEINE PROTEASE FAMILY C1-RELATED"/>
    <property type="match status" value="1"/>
</dbReference>
<dbReference type="InterPro" id="IPR038765">
    <property type="entry name" value="Papain-like_cys_pep_sf"/>
</dbReference>
<evidence type="ECO:0000256" key="1">
    <source>
        <dbReference type="ARBA" id="ARBA00008455"/>
    </source>
</evidence>
<evidence type="ECO:0000259" key="5">
    <source>
        <dbReference type="SMART" id="SM00645"/>
    </source>
</evidence>
<dbReference type="Gene3D" id="3.90.70.10">
    <property type="entry name" value="Cysteine proteinases"/>
    <property type="match status" value="1"/>
</dbReference>
<dbReference type="PROSITE" id="PS00639">
    <property type="entry name" value="THIOL_PROTEASE_HIS"/>
    <property type="match status" value="1"/>
</dbReference>
<dbReference type="STRING" id="106549.A0A540LTW8"/>
<dbReference type="GO" id="GO:0006508">
    <property type="term" value="P:proteolysis"/>
    <property type="evidence" value="ECO:0007669"/>
    <property type="project" value="UniProtKB-KW"/>
</dbReference>